<organism evidence="2 3">
    <name type="scientific">Pseudomonas phage POR1</name>
    <dbReference type="NCBI Taxonomy" id="1718594"/>
    <lineage>
        <taxon>Viruses</taxon>
        <taxon>Duplodnaviria</taxon>
        <taxon>Heunggongvirae</taxon>
        <taxon>Uroviricota</taxon>
        <taxon>Caudoviricetes</taxon>
        <taxon>Porunavirus</taxon>
        <taxon>Porunavirus POR1</taxon>
    </lineage>
</organism>
<proteinExistence type="predicted"/>
<evidence type="ECO:0000256" key="1">
    <source>
        <dbReference type="SAM" id="Phobius"/>
    </source>
</evidence>
<protein>
    <submittedName>
        <fullName evidence="2">Uncharacterized protein</fullName>
    </submittedName>
</protein>
<feature type="transmembrane region" description="Helical" evidence="1">
    <location>
        <begin position="7"/>
        <end position="28"/>
    </location>
</feature>
<name>A0A0N9SID1_9CAUD</name>
<keyword evidence="1" id="KW-1133">Transmembrane helix</keyword>
<dbReference type="Proteomes" id="UP000225954">
    <property type="component" value="Segment"/>
</dbReference>
<keyword evidence="3" id="KW-1185">Reference proteome</keyword>
<accession>A0A0N9SID1</accession>
<sequence length="42" mass="4331">MRTSASLMWAAAAVIGSFALALALGYWLKTNGGVEGDDTANE</sequence>
<keyword evidence="1" id="KW-0812">Transmembrane</keyword>
<evidence type="ECO:0000313" key="2">
    <source>
        <dbReference type="EMBL" id="ALH46266.1"/>
    </source>
</evidence>
<gene>
    <name evidence="2" type="ORF">POR1_61</name>
</gene>
<evidence type="ECO:0000313" key="3">
    <source>
        <dbReference type="Proteomes" id="UP000225954"/>
    </source>
</evidence>
<dbReference type="EMBL" id="KT716399">
    <property type="protein sequence ID" value="ALH46266.1"/>
    <property type="molecule type" value="Genomic_DNA"/>
</dbReference>
<reference evidence="2 3" key="1">
    <citation type="journal article" date="2016" name="Genome Announc.">
        <title>Genome Sequences of Pseudomonas oryzihabitans Phage POR1 and Pseudomonas aeruginosa Phage PAE1.</title>
        <authorList>
            <person name="Dyson Z.A."/>
            <person name="Seviour R.J."/>
            <person name="Tucci J."/>
            <person name="Petrovski S."/>
        </authorList>
    </citation>
    <scope>NUCLEOTIDE SEQUENCE [LARGE SCALE GENOMIC DNA]</scope>
</reference>
<keyword evidence="1" id="KW-0472">Membrane</keyword>